<dbReference type="EMBL" id="LCFB01000006">
    <property type="protein sequence ID" value="KKS85545.1"/>
    <property type="molecule type" value="Genomic_DNA"/>
</dbReference>
<protein>
    <recommendedName>
        <fullName evidence="3">DUF2079 domain-containing protein</fullName>
    </recommendedName>
</protein>
<dbReference type="Pfam" id="PF09852">
    <property type="entry name" value="DUF2079"/>
    <property type="match status" value="1"/>
</dbReference>
<proteinExistence type="predicted"/>
<sequence length="123" mass="14034">FAITIFEQLFLSVPLKLLIQPNYFVTEAYMENNQALLQLIPPDTSVATQNSLAAHLSRRDHLYLLPDTKNADYVMFDLHPNQSAYNFSGRTPEEIRELMDGLLANKEYLLVAQQGDAYVLKSK</sequence>
<evidence type="ECO:0000313" key="2">
    <source>
        <dbReference type="Proteomes" id="UP000034543"/>
    </source>
</evidence>
<reference evidence="1 2" key="1">
    <citation type="journal article" date="2015" name="Nature">
        <title>rRNA introns, odd ribosomes, and small enigmatic genomes across a large radiation of phyla.</title>
        <authorList>
            <person name="Brown C.T."/>
            <person name="Hug L.A."/>
            <person name="Thomas B.C."/>
            <person name="Sharon I."/>
            <person name="Castelle C.J."/>
            <person name="Singh A."/>
            <person name="Wilkins M.J."/>
            <person name="Williams K.H."/>
            <person name="Banfield J.F."/>
        </authorList>
    </citation>
    <scope>NUCLEOTIDE SEQUENCE [LARGE SCALE GENOMIC DNA]</scope>
</reference>
<dbReference type="InterPro" id="IPR018650">
    <property type="entry name" value="STSV1_Orf64"/>
</dbReference>
<evidence type="ECO:0008006" key="3">
    <source>
        <dbReference type="Google" id="ProtNLM"/>
    </source>
</evidence>
<feature type="non-terminal residue" evidence="1">
    <location>
        <position position="1"/>
    </location>
</feature>
<accession>A0A0G1CIB5</accession>
<dbReference type="AlphaFoldDB" id="A0A0G1CIB5"/>
<name>A0A0G1CIB5_9BACT</name>
<evidence type="ECO:0000313" key="1">
    <source>
        <dbReference type="EMBL" id="KKS85545.1"/>
    </source>
</evidence>
<organism evidence="1 2">
    <name type="scientific">Candidatus Gottesmanbacteria bacterium GW2011_GWA1_43_11</name>
    <dbReference type="NCBI Taxonomy" id="1618436"/>
    <lineage>
        <taxon>Bacteria</taxon>
        <taxon>Candidatus Gottesmaniibacteriota</taxon>
    </lineage>
</organism>
<gene>
    <name evidence="1" type="ORF">UV59_C0006G0001</name>
</gene>
<comment type="caution">
    <text evidence="1">The sequence shown here is derived from an EMBL/GenBank/DDBJ whole genome shotgun (WGS) entry which is preliminary data.</text>
</comment>
<dbReference type="Proteomes" id="UP000034543">
    <property type="component" value="Unassembled WGS sequence"/>
</dbReference>